<sequence length="102" mass="11463">MRGKNLIFPMLFFLITAFAVLPLHAAIYTYDGLNRLRSVTYEEGHSVRYQYDADGNIISIQYLTGDELRNVILALKMLAGMGKDGINYDDSDANGDKKNRLG</sequence>
<dbReference type="InterPro" id="IPR006530">
    <property type="entry name" value="YD"/>
</dbReference>
<reference evidence="1" key="1">
    <citation type="journal article" date="2021" name="Microb. Physiol.">
        <title>Proteogenomic Insights into the Physiology of Marine, Sulfate-Reducing, Filamentous Desulfonema limicola and Desulfonema magnum.</title>
        <authorList>
            <person name="Schnaars V."/>
            <person name="Wohlbrand L."/>
            <person name="Scheve S."/>
            <person name="Hinrichs C."/>
            <person name="Reinhardt R."/>
            <person name="Rabus R."/>
        </authorList>
    </citation>
    <scope>NUCLEOTIDE SEQUENCE</scope>
    <source>
        <strain evidence="1">4be13</strain>
    </source>
</reference>
<dbReference type="InterPro" id="IPR031325">
    <property type="entry name" value="RHS_repeat"/>
</dbReference>
<gene>
    <name evidence="1" type="ORF">dnm_019880</name>
</gene>
<organism evidence="1 2">
    <name type="scientific">Desulfonema magnum</name>
    <dbReference type="NCBI Taxonomy" id="45655"/>
    <lineage>
        <taxon>Bacteria</taxon>
        <taxon>Pseudomonadati</taxon>
        <taxon>Thermodesulfobacteriota</taxon>
        <taxon>Desulfobacteria</taxon>
        <taxon>Desulfobacterales</taxon>
        <taxon>Desulfococcaceae</taxon>
        <taxon>Desulfonema</taxon>
    </lineage>
</organism>
<dbReference type="Pfam" id="PF05593">
    <property type="entry name" value="RHS_repeat"/>
    <property type="match status" value="1"/>
</dbReference>
<accession>A0A975BIE7</accession>
<dbReference type="AlphaFoldDB" id="A0A975BIE7"/>
<dbReference type="Proteomes" id="UP000663722">
    <property type="component" value="Chromosome"/>
</dbReference>
<dbReference type="RefSeq" id="WP_207681809.1">
    <property type="nucleotide sequence ID" value="NZ_CP061800.1"/>
</dbReference>
<dbReference type="NCBIfam" id="TIGR01643">
    <property type="entry name" value="YD_repeat_2x"/>
    <property type="match status" value="1"/>
</dbReference>
<dbReference type="EMBL" id="CP061800">
    <property type="protein sequence ID" value="QTA85971.1"/>
    <property type="molecule type" value="Genomic_DNA"/>
</dbReference>
<protein>
    <submittedName>
        <fullName evidence="1">YD repeat-containing protein</fullName>
    </submittedName>
</protein>
<evidence type="ECO:0000313" key="2">
    <source>
        <dbReference type="Proteomes" id="UP000663722"/>
    </source>
</evidence>
<keyword evidence="2" id="KW-1185">Reference proteome</keyword>
<evidence type="ECO:0000313" key="1">
    <source>
        <dbReference type="EMBL" id="QTA85971.1"/>
    </source>
</evidence>
<name>A0A975BIE7_9BACT</name>
<dbReference type="KEGG" id="dmm:dnm_019880"/>
<proteinExistence type="predicted"/>
<dbReference type="Gene3D" id="2.180.10.10">
    <property type="entry name" value="RHS repeat-associated core"/>
    <property type="match status" value="1"/>
</dbReference>